<feature type="region of interest" description="Disordered" evidence="1">
    <location>
        <begin position="186"/>
        <end position="217"/>
    </location>
</feature>
<sequence length="718" mass="80380">MTADGILPLTASNLSRVETLNSKGPFLERYLRDQRALVLASLSALPLHDLPHHERDHQHLHHPPPECHLPAPNVHQPEWLLPSPDTPSPPTPQQKHCLVPAQKHQPQPQQSTSAEKKERRLHAMRSRDGSTPNAKGSRSANRSASKRAPAKAREAVEDLHPKTPKVRKPVIPLMDKFKAGNIASKKRITVDTKKRHSSKGSDPTAATPGIFNKARRSTKIPDLAFDELKFFNQGKQSSHATSPPPAPTKPQLSPTNNDKPKGNSKAKEKYFEKDESPPKISSYFQRETISEAWDSPPKRKRRPRDHEGDLAADVLDDSRLYKHTKFENGTNAGANSINQNVGQDHDDLVNLHSVGEPRKNNAERDNGPSNESSDDIVVAVPIDIFKSRDKKPRPDPVLNEKKNAPLKRSGSILSASNQANAAMPLDLPGGQSLTEEQSHNSAKGNYQKKTPDKDNTDVEALWNAIVQETGSKEAVVNRDRRQNRKFSLFEDVDRDIYNNGQKGEYFWKDFEQKIEYSNLHEREFDLFGPGLADQEDPHILPPVQPSYSPGHHSIHMAPLNYGNPMNLPTACENYDSLSLYDNARPQYEEAMYHDIDGAAYHHHGEQDMQFVNGFADNQGTYFDGNNVENGLQPLLDTAVDYQGAWAEDLEDFDEAQFGVNDNEEEDEGLLVSWHPSSLFGLNTNGGLSNHSNNYVLNVNTSRGSQDGLHMTWRPHKLH</sequence>
<feature type="region of interest" description="Disordered" evidence="1">
    <location>
        <begin position="351"/>
        <end position="409"/>
    </location>
</feature>
<feature type="region of interest" description="Disordered" evidence="1">
    <location>
        <begin position="234"/>
        <end position="315"/>
    </location>
</feature>
<name>A0A507DAA7_9FUNG</name>
<dbReference type="EMBL" id="QEAM01000055">
    <property type="protein sequence ID" value="TPX48305.1"/>
    <property type="molecule type" value="Genomic_DNA"/>
</dbReference>
<protein>
    <submittedName>
        <fullName evidence="2">Uncharacterized protein</fullName>
    </submittedName>
</protein>
<feature type="compositionally biased region" description="Low complexity" evidence="1">
    <location>
        <begin position="134"/>
        <end position="143"/>
    </location>
</feature>
<evidence type="ECO:0000256" key="1">
    <source>
        <dbReference type="SAM" id="MobiDB-lite"/>
    </source>
</evidence>
<organism evidence="2 3">
    <name type="scientific">Synchytrium endobioticum</name>
    <dbReference type="NCBI Taxonomy" id="286115"/>
    <lineage>
        <taxon>Eukaryota</taxon>
        <taxon>Fungi</taxon>
        <taxon>Fungi incertae sedis</taxon>
        <taxon>Chytridiomycota</taxon>
        <taxon>Chytridiomycota incertae sedis</taxon>
        <taxon>Chytridiomycetes</taxon>
        <taxon>Synchytriales</taxon>
        <taxon>Synchytriaceae</taxon>
        <taxon>Synchytrium</taxon>
    </lineage>
</organism>
<evidence type="ECO:0000313" key="2">
    <source>
        <dbReference type="EMBL" id="TPX48305.1"/>
    </source>
</evidence>
<accession>A0A507DAA7</accession>
<dbReference type="Proteomes" id="UP000320475">
    <property type="component" value="Unassembled WGS sequence"/>
</dbReference>
<reference evidence="2 3" key="1">
    <citation type="journal article" date="2019" name="Sci. Rep.">
        <title>Comparative genomics of chytrid fungi reveal insights into the obligate biotrophic and pathogenic lifestyle of Synchytrium endobioticum.</title>
        <authorList>
            <person name="van de Vossenberg B.T.L.H."/>
            <person name="Warris S."/>
            <person name="Nguyen H.D.T."/>
            <person name="van Gent-Pelzer M.P.E."/>
            <person name="Joly D.L."/>
            <person name="van de Geest H.C."/>
            <person name="Bonants P.J.M."/>
            <person name="Smith D.S."/>
            <person name="Levesque C.A."/>
            <person name="van der Lee T.A.J."/>
        </authorList>
    </citation>
    <scope>NUCLEOTIDE SEQUENCE [LARGE SCALE GENOMIC DNA]</scope>
    <source>
        <strain evidence="2 3">LEV6574</strain>
    </source>
</reference>
<feature type="compositionally biased region" description="Basic and acidic residues" evidence="1">
    <location>
        <begin position="351"/>
        <end position="366"/>
    </location>
</feature>
<feature type="compositionally biased region" description="Polar residues" evidence="1">
    <location>
        <begin position="431"/>
        <end position="448"/>
    </location>
</feature>
<feature type="compositionally biased region" description="Basic and acidic residues" evidence="1">
    <location>
        <begin position="258"/>
        <end position="277"/>
    </location>
</feature>
<evidence type="ECO:0000313" key="3">
    <source>
        <dbReference type="Proteomes" id="UP000320475"/>
    </source>
</evidence>
<proteinExistence type="predicted"/>
<feature type="compositionally biased region" description="Polar residues" evidence="1">
    <location>
        <begin position="104"/>
        <end position="113"/>
    </location>
</feature>
<gene>
    <name evidence="2" type="ORF">SeLEV6574_g02120</name>
</gene>
<dbReference type="VEuPathDB" id="FungiDB:SeMB42_g02667"/>
<feature type="compositionally biased region" description="Basic and acidic residues" evidence="1">
    <location>
        <begin position="392"/>
        <end position="403"/>
    </location>
</feature>
<feature type="region of interest" description="Disordered" evidence="1">
    <location>
        <begin position="422"/>
        <end position="454"/>
    </location>
</feature>
<feature type="region of interest" description="Disordered" evidence="1">
    <location>
        <begin position="54"/>
        <end position="163"/>
    </location>
</feature>
<comment type="caution">
    <text evidence="2">The sequence shown here is derived from an EMBL/GenBank/DDBJ whole genome shotgun (WGS) entry which is preliminary data.</text>
</comment>
<feature type="compositionally biased region" description="Basic and acidic residues" evidence="1">
    <location>
        <begin position="151"/>
        <end position="161"/>
    </location>
</feature>
<dbReference type="AlphaFoldDB" id="A0A507DAA7"/>